<feature type="non-terminal residue" evidence="1">
    <location>
        <position position="50"/>
    </location>
</feature>
<protein>
    <submittedName>
        <fullName evidence="1">1195_t:CDS:1</fullName>
    </submittedName>
</protein>
<comment type="caution">
    <text evidence="1">The sequence shown here is derived from an EMBL/GenBank/DDBJ whole genome shotgun (WGS) entry which is preliminary data.</text>
</comment>
<dbReference type="EMBL" id="CAJVPW010025691">
    <property type="protein sequence ID" value="CAG8709836.1"/>
    <property type="molecule type" value="Genomic_DNA"/>
</dbReference>
<keyword evidence="2" id="KW-1185">Reference proteome</keyword>
<evidence type="ECO:0000313" key="2">
    <source>
        <dbReference type="Proteomes" id="UP000789366"/>
    </source>
</evidence>
<dbReference type="Proteomes" id="UP000789366">
    <property type="component" value="Unassembled WGS sequence"/>
</dbReference>
<name>A0ACA9PHS1_9GLOM</name>
<evidence type="ECO:0000313" key="1">
    <source>
        <dbReference type="EMBL" id="CAG8709836.1"/>
    </source>
</evidence>
<proteinExistence type="predicted"/>
<sequence>MSNLITIKPNSYNMDYYYSKYQDHHGPDMNEDTSKLLHVLLIDINLNKYK</sequence>
<organism evidence="1 2">
    <name type="scientific">Cetraspora pellucida</name>
    <dbReference type="NCBI Taxonomy" id="1433469"/>
    <lineage>
        <taxon>Eukaryota</taxon>
        <taxon>Fungi</taxon>
        <taxon>Fungi incertae sedis</taxon>
        <taxon>Mucoromycota</taxon>
        <taxon>Glomeromycotina</taxon>
        <taxon>Glomeromycetes</taxon>
        <taxon>Diversisporales</taxon>
        <taxon>Gigasporaceae</taxon>
        <taxon>Cetraspora</taxon>
    </lineage>
</organism>
<accession>A0ACA9PHS1</accession>
<gene>
    <name evidence="1" type="ORF">SPELUC_LOCUS11746</name>
</gene>
<reference evidence="1" key="1">
    <citation type="submission" date="2021-06" db="EMBL/GenBank/DDBJ databases">
        <authorList>
            <person name="Kallberg Y."/>
            <person name="Tangrot J."/>
            <person name="Rosling A."/>
        </authorList>
    </citation>
    <scope>NUCLEOTIDE SEQUENCE</scope>
    <source>
        <strain evidence="1">28 12/20/2015</strain>
    </source>
</reference>